<dbReference type="RefSeq" id="WP_043631470.1">
    <property type="nucleotide sequence ID" value="NZ_CP109905.1"/>
</dbReference>
<keyword evidence="4" id="KW-1185">Reference proteome</keyword>
<sequence>MVANTVKDKLPAAVLATGAFDADDADVRNNLGLMGLLDVNSGDGRYRLTATLEPEVEGVDDVQAWVLEMELVTLATGQVLRCKQAGVAYAGPTPGSHLRRLLANGQLQGYLQLAA</sequence>
<evidence type="ECO:0000313" key="1">
    <source>
        <dbReference type="EMBL" id="MBO0415562.1"/>
    </source>
</evidence>
<dbReference type="AlphaFoldDB" id="A0A1W0D3Y2"/>
<reference evidence="2 3" key="1">
    <citation type="submission" date="2017-02" db="EMBL/GenBank/DDBJ databases">
        <title>Chromobacterium haemolyticum H5244.</title>
        <authorList>
            <person name="Gulvik C.A."/>
        </authorList>
    </citation>
    <scope>NUCLEOTIDE SEQUENCE [LARGE SCALE GENOMIC DNA]</scope>
    <source>
        <strain evidence="2 3">H5244</strain>
    </source>
</reference>
<dbReference type="EMBL" id="MUKV01000007">
    <property type="protein sequence ID" value="OQS41658.1"/>
    <property type="molecule type" value="Genomic_DNA"/>
</dbReference>
<protein>
    <submittedName>
        <fullName evidence="2">Uncharacterized protein</fullName>
    </submittedName>
</protein>
<accession>A0A1W0D3Y2</accession>
<evidence type="ECO:0000313" key="2">
    <source>
        <dbReference type="EMBL" id="OQS41658.1"/>
    </source>
</evidence>
<name>A0A1W0D3Y2_9NEIS</name>
<dbReference type="EMBL" id="JAFLRD010000006">
    <property type="protein sequence ID" value="MBO0415562.1"/>
    <property type="molecule type" value="Genomic_DNA"/>
</dbReference>
<reference evidence="1 4" key="2">
    <citation type="submission" date="2021-03" db="EMBL/GenBank/DDBJ databases">
        <title>First Case of infection caused by Chromobacterium haemolyticum derived from water in China.</title>
        <authorList>
            <person name="Chen J."/>
            <person name="Liu C."/>
        </authorList>
    </citation>
    <scope>NUCLEOTIDE SEQUENCE [LARGE SCALE GENOMIC DNA]</scope>
    <source>
        <strain evidence="1 4">WJ-5</strain>
    </source>
</reference>
<dbReference type="Proteomes" id="UP000192721">
    <property type="component" value="Unassembled WGS sequence"/>
</dbReference>
<evidence type="ECO:0000313" key="4">
    <source>
        <dbReference type="Proteomes" id="UP000664349"/>
    </source>
</evidence>
<evidence type="ECO:0000313" key="3">
    <source>
        <dbReference type="Proteomes" id="UP000192721"/>
    </source>
</evidence>
<proteinExistence type="predicted"/>
<comment type="caution">
    <text evidence="2">The sequence shown here is derived from an EMBL/GenBank/DDBJ whole genome shotgun (WGS) entry which is preliminary data.</text>
</comment>
<dbReference type="Proteomes" id="UP000664349">
    <property type="component" value="Unassembled WGS sequence"/>
</dbReference>
<organism evidence="2 3">
    <name type="scientific">Chromobacterium haemolyticum</name>
    <dbReference type="NCBI Taxonomy" id="394935"/>
    <lineage>
        <taxon>Bacteria</taxon>
        <taxon>Pseudomonadati</taxon>
        <taxon>Pseudomonadota</taxon>
        <taxon>Betaproteobacteria</taxon>
        <taxon>Neisseriales</taxon>
        <taxon>Chromobacteriaceae</taxon>
        <taxon>Chromobacterium</taxon>
    </lineage>
</organism>
<gene>
    <name evidence="2" type="ORF">B0T45_07955</name>
    <name evidence="1" type="ORF">J1C50_08560</name>
</gene>